<evidence type="ECO:0000256" key="2">
    <source>
        <dbReference type="SAM" id="SignalP"/>
    </source>
</evidence>
<feature type="region of interest" description="Disordered" evidence="1">
    <location>
        <begin position="128"/>
        <end position="157"/>
    </location>
</feature>
<keyword evidence="4" id="KW-1185">Reference proteome</keyword>
<feature type="compositionally biased region" description="Low complexity" evidence="1">
    <location>
        <begin position="434"/>
        <end position="477"/>
    </location>
</feature>
<feature type="signal peptide" evidence="2">
    <location>
        <begin position="1"/>
        <end position="20"/>
    </location>
</feature>
<evidence type="ECO:0000313" key="4">
    <source>
        <dbReference type="Proteomes" id="UP000058012"/>
    </source>
</evidence>
<reference evidence="3 4" key="1">
    <citation type="submission" date="2015-10" db="EMBL/GenBank/DDBJ databases">
        <title>Draft genome sequence of Novosphingobium fuchskuhlense DSM 25065 isolated from a surface water sample of the southwest basin of Lake Grosse Fuchskuhle.</title>
        <authorList>
            <person name="Ruckert C."/>
            <person name="Winkler A."/>
            <person name="Glaeser J."/>
            <person name="Grossart H.-P."/>
            <person name="Kalinowski J."/>
            <person name="Glaeser S."/>
        </authorList>
    </citation>
    <scope>NUCLEOTIDE SEQUENCE [LARGE SCALE GENOMIC DNA]</scope>
    <source>
        <strain evidence="3 4">FNE08-7</strain>
    </source>
</reference>
<protein>
    <recommendedName>
        <fullName evidence="5">Flagellar hook-length control protein-like C-terminal domain-containing protein</fullName>
    </recommendedName>
</protein>
<accession>A0A117UXK5</accession>
<evidence type="ECO:0000313" key="3">
    <source>
        <dbReference type="EMBL" id="KUR72716.1"/>
    </source>
</evidence>
<dbReference type="RefSeq" id="WP_067907148.1">
    <property type="nucleotide sequence ID" value="NZ_KQ954244.1"/>
</dbReference>
<feature type="region of interest" description="Disordered" evidence="1">
    <location>
        <begin position="417"/>
        <end position="487"/>
    </location>
</feature>
<feature type="compositionally biased region" description="Low complexity" evidence="1">
    <location>
        <begin position="128"/>
        <end position="139"/>
    </location>
</feature>
<feature type="region of interest" description="Disordered" evidence="1">
    <location>
        <begin position="177"/>
        <end position="198"/>
    </location>
</feature>
<evidence type="ECO:0000256" key="1">
    <source>
        <dbReference type="SAM" id="MobiDB-lite"/>
    </source>
</evidence>
<feature type="region of interest" description="Disordered" evidence="1">
    <location>
        <begin position="253"/>
        <end position="310"/>
    </location>
</feature>
<proteinExistence type="predicted"/>
<organism evidence="3 4">
    <name type="scientific">Novosphingobium fuchskuhlense</name>
    <dbReference type="NCBI Taxonomy" id="1117702"/>
    <lineage>
        <taxon>Bacteria</taxon>
        <taxon>Pseudomonadati</taxon>
        <taxon>Pseudomonadota</taxon>
        <taxon>Alphaproteobacteria</taxon>
        <taxon>Sphingomonadales</taxon>
        <taxon>Sphingomonadaceae</taxon>
        <taxon>Novosphingobium</taxon>
    </lineage>
</organism>
<sequence length="487" mass="47275">MTVPASALLPGPAAPASAQAAGVAPAVSAALPGTPSSETAGFAAHLAREVPVAPEALFIAAVKALAPTSAPTSAPTPSAAPSAASPEEPAITPDLPAEPGKALPPTRQKPAASPAALMLAVRQGLVAAPAQADDTAQPPETDAPGQPTAADAPPGLAPVLTIAPVPALAMPALPQPVAGAAPKSARPEQRASLAAPRPATVAATVPPATVPTAAVTAVPTAVPIGAAASQTAQTAHPAAFAVAGLVFEREAAADSAPQTATPAEGLPESAGQNAARAQPSTLAALTGAPAPERPAARRLPAETERALPTAKAAALPVPETAGALAQALPSTAAVTAPQAPSTASTPQPISFDQLVDSIARARDGLEPAGPVSVALRHTEFGRISLRIEGDATGLSVAMASPDPAFAPAVAAAHAAVAAAEPGRPAPGDHRAETPGQNPAQGQTPAQGQSQSGGQQRQGAYGPAPQRPSANPARSPAPGTERRGGIFA</sequence>
<gene>
    <name evidence="3" type="ORF">AQZ52_05660</name>
</gene>
<feature type="region of interest" description="Disordered" evidence="1">
    <location>
        <begin position="68"/>
        <end position="113"/>
    </location>
</feature>
<name>A0A117UXK5_9SPHN</name>
<dbReference type="STRING" id="1117702.AQZ52_05660"/>
<feature type="compositionally biased region" description="Low complexity" evidence="1">
    <location>
        <begin position="68"/>
        <end position="93"/>
    </location>
</feature>
<keyword evidence="2" id="KW-0732">Signal</keyword>
<dbReference type="Proteomes" id="UP000058012">
    <property type="component" value="Unassembled WGS sequence"/>
</dbReference>
<feature type="chain" id="PRO_5007157081" description="Flagellar hook-length control protein-like C-terminal domain-containing protein" evidence="2">
    <location>
        <begin position="21"/>
        <end position="487"/>
    </location>
</feature>
<evidence type="ECO:0008006" key="5">
    <source>
        <dbReference type="Google" id="ProtNLM"/>
    </source>
</evidence>
<dbReference type="EMBL" id="LLZS01000003">
    <property type="protein sequence ID" value="KUR72716.1"/>
    <property type="molecule type" value="Genomic_DNA"/>
</dbReference>
<dbReference type="OrthoDB" id="7511439at2"/>
<dbReference type="AlphaFoldDB" id="A0A117UXK5"/>
<comment type="caution">
    <text evidence="3">The sequence shown here is derived from an EMBL/GenBank/DDBJ whole genome shotgun (WGS) entry which is preliminary data.</text>
</comment>